<dbReference type="AlphaFoldDB" id="A0A401TX39"/>
<proteinExistence type="predicted"/>
<dbReference type="Proteomes" id="UP000287033">
    <property type="component" value="Unassembled WGS sequence"/>
</dbReference>
<accession>A0A401TX39</accession>
<sequence length="179" mass="19283">VGVFALIAELLADDAVLGEVRLDQPSHHRFGGAVGFGDRIEIVRTLVVDRKRGAEEGQDGFAGCGREAADEGGEVDDRHGLSLKCAKRRGRGRMRSCLAQSNAVRTINAALSQPDDPVSDFRFGFGFESLSGCWPDHEVASSGIQAMRKAPSDRGLSRKSLILNNKNFRRGPVANATAY</sequence>
<keyword evidence="2" id="KW-1185">Reference proteome</keyword>
<reference evidence="1 2" key="1">
    <citation type="journal article" date="2018" name="Nat. Ecol. Evol.">
        <title>Shark genomes provide insights into elasmobranch evolution and the origin of vertebrates.</title>
        <authorList>
            <person name="Hara Y"/>
            <person name="Yamaguchi K"/>
            <person name="Onimaru K"/>
            <person name="Kadota M"/>
            <person name="Koyanagi M"/>
            <person name="Keeley SD"/>
            <person name="Tatsumi K"/>
            <person name="Tanaka K"/>
            <person name="Motone F"/>
            <person name="Kageyama Y"/>
            <person name="Nozu R"/>
            <person name="Adachi N"/>
            <person name="Nishimura O"/>
            <person name="Nakagawa R"/>
            <person name="Tanegashima C"/>
            <person name="Kiyatake I"/>
            <person name="Matsumoto R"/>
            <person name="Murakumo K"/>
            <person name="Nishida K"/>
            <person name="Terakita A"/>
            <person name="Kuratani S"/>
            <person name="Sato K"/>
            <person name="Hyodo S Kuraku.S."/>
        </authorList>
    </citation>
    <scope>NUCLEOTIDE SEQUENCE [LARGE SCALE GENOMIC DNA]</scope>
</reference>
<gene>
    <name evidence="1" type="ORF">chiPu_0031236</name>
</gene>
<protein>
    <submittedName>
        <fullName evidence="1">Uncharacterized protein</fullName>
    </submittedName>
</protein>
<dbReference type="EMBL" id="BEZZ01204630">
    <property type="protein sequence ID" value="GCC47186.1"/>
    <property type="molecule type" value="Genomic_DNA"/>
</dbReference>
<organism evidence="1 2">
    <name type="scientific">Chiloscyllium punctatum</name>
    <name type="common">Brownbanded bambooshark</name>
    <name type="synonym">Hemiscyllium punctatum</name>
    <dbReference type="NCBI Taxonomy" id="137246"/>
    <lineage>
        <taxon>Eukaryota</taxon>
        <taxon>Metazoa</taxon>
        <taxon>Chordata</taxon>
        <taxon>Craniata</taxon>
        <taxon>Vertebrata</taxon>
        <taxon>Chondrichthyes</taxon>
        <taxon>Elasmobranchii</taxon>
        <taxon>Galeomorphii</taxon>
        <taxon>Galeoidea</taxon>
        <taxon>Orectolobiformes</taxon>
        <taxon>Hemiscylliidae</taxon>
        <taxon>Chiloscyllium</taxon>
    </lineage>
</organism>
<evidence type="ECO:0000313" key="2">
    <source>
        <dbReference type="Proteomes" id="UP000287033"/>
    </source>
</evidence>
<name>A0A401TX39_CHIPU</name>
<feature type="non-terminal residue" evidence="1">
    <location>
        <position position="1"/>
    </location>
</feature>
<comment type="caution">
    <text evidence="1">The sequence shown here is derived from an EMBL/GenBank/DDBJ whole genome shotgun (WGS) entry which is preliminary data.</text>
</comment>
<evidence type="ECO:0000313" key="1">
    <source>
        <dbReference type="EMBL" id="GCC47186.1"/>
    </source>
</evidence>